<dbReference type="InterPro" id="IPR003115">
    <property type="entry name" value="ParB_N"/>
</dbReference>
<dbReference type="EMBL" id="AAQJ02000001">
    <property type="protein sequence ID" value="EDP46957.1"/>
    <property type="molecule type" value="Genomic_DNA"/>
</dbReference>
<protein>
    <recommendedName>
        <fullName evidence="1">ParB-like N-terminal domain-containing protein</fullName>
    </recommendedName>
</protein>
<accession>A8PKB1</accession>
<dbReference type="InterPro" id="IPR036086">
    <property type="entry name" value="ParB/Sulfiredoxin_sf"/>
</dbReference>
<dbReference type="CDD" id="cd16387">
    <property type="entry name" value="ParB_N_Srx"/>
    <property type="match status" value="1"/>
</dbReference>
<dbReference type="SUPFAM" id="SSF110849">
    <property type="entry name" value="ParB/Sulfiredoxin"/>
    <property type="match status" value="1"/>
</dbReference>
<dbReference type="RefSeq" id="WP_006035921.1">
    <property type="nucleotide sequence ID" value="NZ_AAQJ02000001.1"/>
</dbReference>
<dbReference type="AlphaFoldDB" id="A8PKB1"/>
<reference evidence="2" key="2">
    <citation type="submission" date="2007-10" db="EMBL/GenBank/DDBJ databases">
        <authorList>
            <person name="Myers G.S."/>
        </authorList>
    </citation>
    <scope>NUCLEOTIDE SEQUENCE [LARGE SCALE GENOMIC DNA]</scope>
</reference>
<sequence>MSEVPATKTIRLGIQATRLLAENKWGFFSRNEGAETTLTHLSRTELEVTHPRTMGRKAFARLVKNIKENGISEAVKYIEYNGKNYVVDGNHRLVAARTLDLNEIPVEKVELPYLGYKSIDDFDFYNPGF</sequence>
<evidence type="ECO:0000259" key="1">
    <source>
        <dbReference type="Pfam" id="PF02195"/>
    </source>
</evidence>
<dbReference type="Proteomes" id="UP000054075">
    <property type="component" value="Unassembled WGS sequence"/>
</dbReference>
<feature type="domain" description="ParB-like N-terminal" evidence="1">
    <location>
        <begin position="42"/>
        <end position="108"/>
    </location>
</feature>
<reference evidence="2" key="1">
    <citation type="submission" date="2006-04" db="EMBL/GenBank/DDBJ databases">
        <authorList>
            <person name="Seshadri R."/>
            <person name="Federici B.A."/>
        </authorList>
    </citation>
    <scope>NUCLEOTIDE SEQUENCE [LARGE SCALE GENOMIC DNA]</scope>
</reference>
<evidence type="ECO:0000313" key="2">
    <source>
        <dbReference type="EMBL" id="EDP46957.1"/>
    </source>
</evidence>
<dbReference type="Pfam" id="PF02195">
    <property type="entry name" value="ParB_N"/>
    <property type="match status" value="1"/>
</dbReference>
<dbReference type="eggNOG" id="COG3209">
    <property type="taxonomic scope" value="Bacteria"/>
</dbReference>
<organism evidence="2 3">
    <name type="scientific">Rickettsiella grylli</name>
    <dbReference type="NCBI Taxonomy" id="59196"/>
    <lineage>
        <taxon>Bacteria</taxon>
        <taxon>Pseudomonadati</taxon>
        <taxon>Pseudomonadota</taxon>
        <taxon>Gammaproteobacteria</taxon>
        <taxon>Legionellales</taxon>
        <taxon>Coxiellaceae</taxon>
        <taxon>Rickettsiella</taxon>
    </lineage>
</organism>
<gene>
    <name evidence="2" type="ORF">RICGR_0288</name>
</gene>
<keyword evidence="3" id="KW-1185">Reference proteome</keyword>
<dbReference type="STRING" id="59196.RICGR_0288"/>
<dbReference type="Gene3D" id="3.90.1530.10">
    <property type="entry name" value="Conserved hypothetical protein from pyrococcus furiosus pfu- 392566-001, ParB domain"/>
    <property type="match status" value="1"/>
</dbReference>
<name>A8PKB1_9COXI</name>
<dbReference type="OrthoDB" id="2972467at2"/>
<proteinExistence type="predicted"/>
<comment type="caution">
    <text evidence="2">The sequence shown here is derived from an EMBL/GenBank/DDBJ whole genome shotgun (WGS) entry which is preliminary data.</text>
</comment>
<evidence type="ECO:0000313" key="3">
    <source>
        <dbReference type="Proteomes" id="UP000054075"/>
    </source>
</evidence>